<feature type="compositionally biased region" description="Pro residues" evidence="1">
    <location>
        <begin position="325"/>
        <end position="337"/>
    </location>
</feature>
<feature type="region of interest" description="Disordered" evidence="1">
    <location>
        <begin position="1"/>
        <end position="23"/>
    </location>
</feature>
<protein>
    <recommendedName>
        <fullName evidence="5">DUF2637 domain-containing protein</fullName>
    </recommendedName>
</protein>
<evidence type="ECO:0000256" key="1">
    <source>
        <dbReference type="SAM" id="MobiDB-lite"/>
    </source>
</evidence>
<keyword evidence="4" id="KW-1185">Reference proteome</keyword>
<evidence type="ECO:0000313" key="3">
    <source>
        <dbReference type="EMBL" id="NYF40236.1"/>
    </source>
</evidence>
<sequence length="504" mass="50740">MDVKPPAAADPVSRPSAPLPAPARPSRTAIVLRRAGIALAGICVAALTAAACVLSFEDLRALAVTGEADPGLAYLYPAAFDALLVIAMTAALLLWNGRWPARLQAGLVLALLLAAASAAEVTTAMRAPVDVRQAAVGVAVAPWVMVLLALWLWFLLIKHGAGRRTASGPGTAGRNGHGGYTGGTGDEAGWRDRGDIVPFPDAASGPVAGTSSPGGASGPIADGPSATASTRSPSATPYAAPTDATDDTADGTADGDRPRAARPVERAPHTPPGEPVHHAPVETPLDPQAAPPLESAPHHDLPPAVPLVGPTPAPETPEVDELPPTGDPDPDPVPARPTAPEAPTGSRPSTGFEPSGSEDSTAPEPTVEPPVVRESSETPPAPEPTAAPTPGRPVRWGDLLRPSKGDVLVHPLRPAAPEAGAAGQEADERGADTQPMLAIPDKDESGDEERDPAGRSGAAGSVPDPDPAHSAETADPGEGSADGGSATAPPPSGRMRSTPTPPDE</sequence>
<keyword evidence="2" id="KW-0812">Transmembrane</keyword>
<feature type="transmembrane region" description="Helical" evidence="2">
    <location>
        <begin position="35"/>
        <end position="56"/>
    </location>
</feature>
<dbReference type="Proteomes" id="UP000576393">
    <property type="component" value="Unassembled WGS sequence"/>
</dbReference>
<proteinExistence type="predicted"/>
<feature type="transmembrane region" description="Helical" evidence="2">
    <location>
        <begin position="107"/>
        <end position="128"/>
    </location>
</feature>
<keyword evidence="2" id="KW-1133">Transmembrane helix</keyword>
<feature type="transmembrane region" description="Helical" evidence="2">
    <location>
        <begin position="76"/>
        <end position="95"/>
    </location>
</feature>
<keyword evidence="2" id="KW-0472">Membrane</keyword>
<feature type="compositionally biased region" description="Pro residues" evidence="1">
    <location>
        <begin position="379"/>
        <end position="391"/>
    </location>
</feature>
<feature type="compositionally biased region" description="Basic and acidic residues" evidence="1">
    <location>
        <begin position="254"/>
        <end position="268"/>
    </location>
</feature>
<feature type="compositionally biased region" description="Low complexity" evidence="1">
    <location>
        <begin position="202"/>
        <end position="243"/>
    </location>
</feature>
<dbReference type="RefSeq" id="WP_179819787.1">
    <property type="nucleotide sequence ID" value="NZ_JACCCO010000001.1"/>
</dbReference>
<organism evidence="3 4">
    <name type="scientific">Streptosporangium sandarakinum</name>
    <dbReference type="NCBI Taxonomy" id="1260955"/>
    <lineage>
        <taxon>Bacteria</taxon>
        <taxon>Bacillati</taxon>
        <taxon>Actinomycetota</taxon>
        <taxon>Actinomycetes</taxon>
        <taxon>Streptosporangiales</taxon>
        <taxon>Streptosporangiaceae</taxon>
        <taxon>Streptosporangium</taxon>
    </lineage>
</organism>
<feature type="compositionally biased region" description="Low complexity" evidence="1">
    <location>
        <begin position="360"/>
        <end position="373"/>
    </location>
</feature>
<evidence type="ECO:0000256" key="2">
    <source>
        <dbReference type="SAM" id="Phobius"/>
    </source>
</evidence>
<feature type="compositionally biased region" description="Low complexity" evidence="1">
    <location>
        <begin position="413"/>
        <end position="424"/>
    </location>
</feature>
<dbReference type="EMBL" id="JACCCO010000001">
    <property type="protein sequence ID" value="NYF40236.1"/>
    <property type="molecule type" value="Genomic_DNA"/>
</dbReference>
<feature type="compositionally biased region" description="Pro residues" evidence="1">
    <location>
        <begin position="303"/>
        <end position="315"/>
    </location>
</feature>
<evidence type="ECO:0000313" key="4">
    <source>
        <dbReference type="Proteomes" id="UP000576393"/>
    </source>
</evidence>
<feature type="region of interest" description="Disordered" evidence="1">
    <location>
        <begin position="164"/>
        <end position="504"/>
    </location>
</feature>
<feature type="transmembrane region" description="Helical" evidence="2">
    <location>
        <begin position="134"/>
        <end position="157"/>
    </location>
</feature>
<dbReference type="Pfam" id="PF10935">
    <property type="entry name" value="DUF2637"/>
    <property type="match status" value="1"/>
</dbReference>
<gene>
    <name evidence="3" type="ORF">HDA43_002395</name>
</gene>
<comment type="caution">
    <text evidence="3">The sequence shown here is derived from an EMBL/GenBank/DDBJ whole genome shotgun (WGS) entry which is preliminary data.</text>
</comment>
<reference evidence="3 4" key="1">
    <citation type="submission" date="2020-07" db="EMBL/GenBank/DDBJ databases">
        <title>Sequencing the genomes of 1000 actinobacteria strains.</title>
        <authorList>
            <person name="Klenk H.-P."/>
        </authorList>
    </citation>
    <scope>NUCLEOTIDE SEQUENCE [LARGE SCALE GENOMIC DNA]</scope>
    <source>
        <strain evidence="3 4">DSM 45763</strain>
    </source>
</reference>
<evidence type="ECO:0008006" key="5">
    <source>
        <dbReference type="Google" id="ProtNLM"/>
    </source>
</evidence>
<feature type="compositionally biased region" description="Gly residues" evidence="1">
    <location>
        <begin position="170"/>
        <end position="186"/>
    </location>
</feature>
<dbReference type="AlphaFoldDB" id="A0A852UX95"/>
<dbReference type="InterPro" id="IPR021235">
    <property type="entry name" value="DUF2637"/>
</dbReference>
<name>A0A852UX95_9ACTN</name>
<accession>A0A852UX95</accession>